<name>A0A3Q8XEW6_ACIJO</name>
<organism evidence="2 3">
    <name type="scientific">Acinetobacter johnsonii</name>
    <dbReference type="NCBI Taxonomy" id="40214"/>
    <lineage>
        <taxon>Bacteria</taxon>
        <taxon>Pseudomonadati</taxon>
        <taxon>Pseudomonadota</taxon>
        <taxon>Gammaproteobacteria</taxon>
        <taxon>Moraxellales</taxon>
        <taxon>Moraxellaceae</taxon>
        <taxon>Acinetobacter</taxon>
    </lineage>
</organism>
<evidence type="ECO:0000256" key="1">
    <source>
        <dbReference type="SAM" id="Phobius"/>
    </source>
</evidence>
<dbReference type="AlphaFoldDB" id="A0A3Q8XEW6"/>
<proteinExistence type="predicted"/>
<dbReference type="EMBL" id="CP022298">
    <property type="protein sequence ID" value="AZN64952.1"/>
    <property type="molecule type" value="Genomic_DNA"/>
</dbReference>
<protein>
    <submittedName>
        <fullName evidence="2">Uncharacterized protein</fullName>
    </submittedName>
</protein>
<sequence>MNVFNIEKDEGNIFINNTTIRVGDFIKEDLFFENLVEKFDFYFDMMNNRSRYRIEVIFCGKKYYLYFIFSNGLLFSLSAVLIGFCEGVYNEYDHDGNLKLIVLDFKYVYEKEEDEIDDLGFTYFEFDWGVTKIYYESLSSMVFWSIKWK</sequence>
<dbReference type="Proteomes" id="UP000276980">
    <property type="component" value="Chromosome"/>
</dbReference>
<keyword evidence="1" id="KW-0472">Membrane</keyword>
<reference evidence="2 3" key="1">
    <citation type="submission" date="2017-06" db="EMBL/GenBank/DDBJ databases">
        <title>Complete Genome Sequence of the Carbazole-Degrading Bacterium Acinetobacter johnsonii IC001.</title>
        <authorList>
            <person name="Vejarano F."/>
            <person name="Suzuki-Minakuchi C."/>
            <person name="Ohtsubo Y."/>
            <person name="Tsuda M."/>
            <person name="Okada K."/>
            <person name="Nojiri H."/>
        </authorList>
    </citation>
    <scope>NUCLEOTIDE SEQUENCE [LARGE SCALE GENOMIC DNA]</scope>
    <source>
        <strain evidence="2 3">IC001</strain>
    </source>
</reference>
<keyword evidence="1" id="KW-0812">Transmembrane</keyword>
<gene>
    <name evidence="2" type="ORF">CFH90_13325</name>
</gene>
<evidence type="ECO:0000313" key="2">
    <source>
        <dbReference type="EMBL" id="AZN64952.1"/>
    </source>
</evidence>
<feature type="transmembrane region" description="Helical" evidence="1">
    <location>
        <begin position="63"/>
        <end position="84"/>
    </location>
</feature>
<evidence type="ECO:0000313" key="3">
    <source>
        <dbReference type="Proteomes" id="UP000276980"/>
    </source>
</evidence>
<dbReference type="RefSeq" id="WP_126037653.1">
    <property type="nucleotide sequence ID" value="NZ_CP022298.1"/>
</dbReference>
<keyword evidence="1" id="KW-1133">Transmembrane helix</keyword>
<accession>A0A3Q8XEW6</accession>